<proteinExistence type="predicted"/>
<dbReference type="Proteomes" id="UP000470404">
    <property type="component" value="Unassembled WGS sequence"/>
</dbReference>
<gene>
    <name evidence="4" type="ORF">G3I59_19320</name>
    <name evidence="5" type="ORF">SAMN05421854_104149</name>
</gene>
<organism evidence="5 6">
    <name type="scientific">Amycolatopsis rubida</name>
    <dbReference type="NCBI Taxonomy" id="112413"/>
    <lineage>
        <taxon>Bacteria</taxon>
        <taxon>Bacillati</taxon>
        <taxon>Actinomycetota</taxon>
        <taxon>Actinomycetes</taxon>
        <taxon>Pseudonocardiales</taxon>
        <taxon>Pseudonocardiaceae</taxon>
        <taxon>Amycolatopsis</taxon>
    </lineage>
</organism>
<evidence type="ECO:0000313" key="5">
    <source>
        <dbReference type="EMBL" id="SFP13136.1"/>
    </source>
</evidence>
<reference evidence="5 6" key="1">
    <citation type="submission" date="2016-10" db="EMBL/GenBank/DDBJ databases">
        <authorList>
            <person name="de Groot N.N."/>
        </authorList>
    </citation>
    <scope>NUCLEOTIDE SEQUENCE [LARGE SCALE GENOMIC DNA]</scope>
    <source>
        <strain evidence="5 6">DSM 44637</strain>
    </source>
</reference>
<keyword evidence="1 5" id="KW-0808">Transferase</keyword>
<dbReference type="AlphaFoldDB" id="A0A1I5MVK5"/>
<dbReference type="RefSeq" id="WP_067583218.1">
    <property type="nucleotide sequence ID" value="NZ_FOWC01000004.1"/>
</dbReference>
<dbReference type="InterPro" id="IPR016181">
    <property type="entry name" value="Acyl_CoA_acyltransferase"/>
</dbReference>
<dbReference type="EMBL" id="JAAGNC010000094">
    <property type="protein sequence ID" value="NEC57684.1"/>
    <property type="molecule type" value="Genomic_DNA"/>
</dbReference>
<dbReference type="Gene3D" id="3.40.630.30">
    <property type="match status" value="1"/>
</dbReference>
<dbReference type="EMBL" id="FOWC01000004">
    <property type="protein sequence ID" value="SFP13136.1"/>
    <property type="molecule type" value="Genomic_DNA"/>
</dbReference>
<evidence type="ECO:0000256" key="2">
    <source>
        <dbReference type="ARBA" id="ARBA00023315"/>
    </source>
</evidence>
<dbReference type="CDD" id="cd04301">
    <property type="entry name" value="NAT_SF"/>
    <property type="match status" value="1"/>
</dbReference>
<keyword evidence="2" id="KW-0012">Acyltransferase</keyword>
<dbReference type="PANTHER" id="PTHR43877">
    <property type="entry name" value="AMINOALKYLPHOSPHONATE N-ACETYLTRANSFERASE-RELATED-RELATED"/>
    <property type="match status" value="1"/>
</dbReference>
<dbReference type="InterPro" id="IPR050832">
    <property type="entry name" value="Bact_Acetyltransf"/>
</dbReference>
<name>A0A1I5MVK5_9PSEU</name>
<evidence type="ECO:0000313" key="6">
    <source>
        <dbReference type="Proteomes" id="UP000199137"/>
    </source>
</evidence>
<dbReference type="STRING" id="112413.SAMN05421854_104149"/>
<keyword evidence="7" id="KW-1185">Reference proteome</keyword>
<dbReference type="Proteomes" id="UP000199137">
    <property type="component" value="Unassembled WGS sequence"/>
</dbReference>
<dbReference type="InterPro" id="IPR000182">
    <property type="entry name" value="GNAT_dom"/>
</dbReference>
<dbReference type="GO" id="GO:0016747">
    <property type="term" value="F:acyltransferase activity, transferring groups other than amino-acyl groups"/>
    <property type="evidence" value="ECO:0007669"/>
    <property type="project" value="InterPro"/>
</dbReference>
<dbReference type="PROSITE" id="PS51186">
    <property type="entry name" value="GNAT"/>
    <property type="match status" value="1"/>
</dbReference>
<reference evidence="4 7" key="2">
    <citation type="submission" date="2020-01" db="EMBL/GenBank/DDBJ databases">
        <title>Insect and environment-associated Actinomycetes.</title>
        <authorList>
            <person name="Currrie C."/>
            <person name="Chevrette M."/>
            <person name="Carlson C."/>
            <person name="Stubbendieck R."/>
            <person name="Wendt-Pienkowski E."/>
        </authorList>
    </citation>
    <scope>NUCLEOTIDE SEQUENCE [LARGE SCALE GENOMIC DNA]</scope>
    <source>
        <strain evidence="4 7">SID8386</strain>
    </source>
</reference>
<protein>
    <submittedName>
        <fullName evidence="4">GNAT family N-acetyltransferase</fullName>
    </submittedName>
    <submittedName>
        <fullName evidence="5">Predicted N-acetyltransferase YhbS</fullName>
    </submittedName>
</protein>
<sequence>MSEVEIRPARPEEFEALGEVTVEAYRIEGFFDTDAAYEAKLRDVSGRAEHAELLVAVGPDGQVVGSVAIVQPGSELSEISQPGELEFRMLAVAEAARGQGVGEALTQAVLTRGRELGVDRVVLSSLDVMRKAHRLYERIGFRRLPGRDWHPHPGVNLIAYEYGF</sequence>
<accession>A0A1I5MVK5</accession>
<evidence type="ECO:0000259" key="3">
    <source>
        <dbReference type="PROSITE" id="PS51186"/>
    </source>
</evidence>
<evidence type="ECO:0000256" key="1">
    <source>
        <dbReference type="ARBA" id="ARBA00022679"/>
    </source>
</evidence>
<evidence type="ECO:0000313" key="4">
    <source>
        <dbReference type="EMBL" id="NEC57684.1"/>
    </source>
</evidence>
<dbReference type="SUPFAM" id="SSF55729">
    <property type="entry name" value="Acyl-CoA N-acyltransferases (Nat)"/>
    <property type="match status" value="1"/>
</dbReference>
<dbReference type="OrthoDB" id="273614at2"/>
<evidence type="ECO:0000313" key="7">
    <source>
        <dbReference type="Proteomes" id="UP000470404"/>
    </source>
</evidence>
<feature type="domain" description="N-acetyltransferase" evidence="3">
    <location>
        <begin position="4"/>
        <end position="164"/>
    </location>
</feature>
<dbReference type="PANTHER" id="PTHR43877:SF2">
    <property type="entry name" value="AMINOALKYLPHOSPHONATE N-ACETYLTRANSFERASE-RELATED"/>
    <property type="match status" value="1"/>
</dbReference>
<dbReference type="Pfam" id="PF00583">
    <property type="entry name" value="Acetyltransf_1"/>
    <property type="match status" value="1"/>
</dbReference>